<evidence type="ECO:0000256" key="4">
    <source>
        <dbReference type="ARBA" id="ARBA00022475"/>
    </source>
</evidence>
<organism evidence="9 10">
    <name type="scientific">Clostridium perfringens (strain ATCC 13124 / DSM 756 / JCM 1290 / NCIMB 6125 / NCTC 8237 / Type A)</name>
    <dbReference type="NCBI Taxonomy" id="195103"/>
    <lineage>
        <taxon>Bacteria</taxon>
        <taxon>Bacillati</taxon>
        <taxon>Bacillota</taxon>
        <taxon>Clostridia</taxon>
        <taxon>Eubacteriales</taxon>
        <taxon>Clostridiaceae</taxon>
        <taxon>Clostridium</taxon>
    </lineage>
</organism>
<accession>A0A0H2YTD4</accession>
<feature type="transmembrane region" description="Helical" evidence="8">
    <location>
        <begin position="40"/>
        <end position="62"/>
    </location>
</feature>
<evidence type="ECO:0000256" key="2">
    <source>
        <dbReference type="ARBA" id="ARBA00009773"/>
    </source>
</evidence>
<dbReference type="eggNOG" id="COG0628">
    <property type="taxonomic scope" value="Bacteria"/>
</dbReference>
<evidence type="ECO:0000313" key="9">
    <source>
        <dbReference type="EMBL" id="ABG84316.1"/>
    </source>
</evidence>
<evidence type="ECO:0000256" key="3">
    <source>
        <dbReference type="ARBA" id="ARBA00022448"/>
    </source>
</evidence>
<evidence type="ECO:0000256" key="1">
    <source>
        <dbReference type="ARBA" id="ARBA00004651"/>
    </source>
</evidence>
<dbReference type="PaxDb" id="195103-CPF_0568"/>
<reference evidence="9 10" key="1">
    <citation type="journal article" date="2006" name="Genome Res.">
        <title>Skewed genomic variability in strains of the toxigenic bacterial pathogen, Clostridium perfringens.</title>
        <authorList>
            <person name="Myers G.S."/>
            <person name="Rasko D.A."/>
            <person name="Cheung J.K."/>
            <person name="Ravel J."/>
            <person name="Seshadri R."/>
            <person name="Deboy R.T."/>
            <person name="Ren Q."/>
            <person name="Varga J."/>
            <person name="Awad M.M."/>
            <person name="Brinkac L.M."/>
            <person name="Daugherty S.C."/>
            <person name="Haft D.H."/>
            <person name="Dodson R.J."/>
            <person name="Madupu R."/>
            <person name="Nelson W.C."/>
            <person name="Rosovitz M.J."/>
            <person name="Sullivan S.A."/>
            <person name="Khouri H."/>
            <person name="Dimitrov G.I."/>
            <person name="Watkins K.L."/>
            <person name="Mulligan S."/>
            <person name="Benton J."/>
            <person name="Radune D."/>
            <person name="Fisher D.J."/>
            <person name="Atkins H.S."/>
            <person name="Hiscox T."/>
            <person name="Jost B.H."/>
            <person name="Billington S.J."/>
            <person name="Songer J.G."/>
            <person name="McClane B.A."/>
            <person name="Titball R.W."/>
            <person name="Rood J.I."/>
            <person name="Melville S.B."/>
            <person name="Paulsen I.T."/>
        </authorList>
    </citation>
    <scope>NUCLEOTIDE SEQUENCE [LARGE SCALE GENOMIC DNA]</scope>
    <source>
        <strain evidence="10">ATCC 13124 / DSM 756 / JCM 1290 / NCIMB 6125 / NCTC 8237 / S 107 / Type A</strain>
    </source>
</reference>
<feature type="transmembrane region" description="Helical" evidence="8">
    <location>
        <begin position="227"/>
        <end position="246"/>
    </location>
</feature>
<keyword evidence="4" id="KW-1003">Cell membrane</keyword>
<gene>
    <name evidence="9" type="ordered locus">CPF_0568</name>
</gene>
<dbReference type="EMBL" id="CP000246">
    <property type="protein sequence ID" value="ABG84316.1"/>
    <property type="molecule type" value="Genomic_DNA"/>
</dbReference>
<evidence type="ECO:0000313" key="10">
    <source>
        <dbReference type="Proteomes" id="UP000001823"/>
    </source>
</evidence>
<dbReference type="GO" id="GO:0005886">
    <property type="term" value="C:plasma membrane"/>
    <property type="evidence" value="ECO:0007669"/>
    <property type="project" value="UniProtKB-SubCell"/>
</dbReference>
<evidence type="ECO:0000256" key="8">
    <source>
        <dbReference type="SAM" id="Phobius"/>
    </source>
</evidence>
<feature type="transmembrane region" description="Helical" evidence="8">
    <location>
        <begin position="319"/>
        <end position="342"/>
    </location>
</feature>
<evidence type="ECO:0000256" key="7">
    <source>
        <dbReference type="ARBA" id="ARBA00023136"/>
    </source>
</evidence>
<keyword evidence="3" id="KW-0813">Transport</keyword>
<feature type="transmembrane region" description="Helical" evidence="8">
    <location>
        <begin position="74"/>
        <end position="96"/>
    </location>
</feature>
<dbReference type="PANTHER" id="PTHR21716">
    <property type="entry name" value="TRANSMEMBRANE PROTEIN"/>
    <property type="match status" value="1"/>
</dbReference>
<dbReference type="Proteomes" id="UP000001823">
    <property type="component" value="Chromosome"/>
</dbReference>
<feature type="transmembrane region" description="Helical" evidence="8">
    <location>
        <begin position="276"/>
        <end position="299"/>
    </location>
</feature>
<keyword evidence="6 8" id="KW-1133">Transmembrane helix</keyword>
<dbReference type="RefSeq" id="WP_011590260.1">
    <property type="nucleotide sequence ID" value="NC_008261.1"/>
</dbReference>
<dbReference type="KEGG" id="cpf:CPF_0568"/>
<dbReference type="InterPro" id="IPR002549">
    <property type="entry name" value="AI-2E-like"/>
</dbReference>
<sequence length="366" mass="40841">MNNFFRNNKSYIKMVLVIIVSYLSIKLIDNIPSVMSAIHTILAVLLPFLLAFIIAYILNPIVNLFSKKFKLSRGISIVITYLIFVTSISLAATYLLPKLYTSLIELIDNIPAFTNYVQNLFTEIMASFKVPEGINSYLPYGDTNKLITFIGSMVTVLSNWLLDAAISLTSSIINWIFGFLISIYVLVDKDKFLAHSSKVTRIVFGKNLGNEILEFVKILNEKIGTYVGIKAIDSLIIGVLAFIGLTIMKSEYALLLSVVVGITNMIPYFGPFIGMVVGFFINVFISPMKAVIVLIYLFILQQFDAWYLDPKLIGNRVGLSPFLVILGVTLGGAIYGPIGMILGSPVMSVIRIYTLKLIKKFEYRAE</sequence>
<evidence type="ECO:0000256" key="5">
    <source>
        <dbReference type="ARBA" id="ARBA00022692"/>
    </source>
</evidence>
<comment type="subcellular location">
    <subcellularLocation>
        <location evidence="1">Cell membrane</location>
        <topology evidence="1">Multi-pass membrane protein</topology>
    </subcellularLocation>
</comment>
<dbReference type="PANTHER" id="PTHR21716:SF53">
    <property type="entry name" value="PERMEASE PERM-RELATED"/>
    <property type="match status" value="1"/>
</dbReference>
<feature type="transmembrane region" description="Helical" evidence="8">
    <location>
        <begin position="252"/>
        <end position="269"/>
    </location>
</feature>
<keyword evidence="10" id="KW-1185">Reference proteome</keyword>
<proteinExistence type="inferred from homology"/>
<feature type="transmembrane region" description="Helical" evidence="8">
    <location>
        <begin position="164"/>
        <end position="187"/>
    </location>
</feature>
<evidence type="ECO:0000256" key="6">
    <source>
        <dbReference type="ARBA" id="ARBA00022989"/>
    </source>
</evidence>
<dbReference type="Pfam" id="PF01594">
    <property type="entry name" value="AI-2E_transport"/>
    <property type="match status" value="1"/>
</dbReference>
<comment type="similarity">
    <text evidence="2">Belongs to the autoinducer-2 exporter (AI-2E) (TC 2.A.86) family.</text>
</comment>
<keyword evidence="5 8" id="KW-0812">Transmembrane</keyword>
<name>A0A0H2YTD4_CLOP1</name>
<dbReference type="GO" id="GO:0055085">
    <property type="term" value="P:transmembrane transport"/>
    <property type="evidence" value="ECO:0007669"/>
    <property type="project" value="TreeGrafter"/>
</dbReference>
<dbReference type="STRING" id="195103.CPF_0568"/>
<dbReference type="AlphaFoldDB" id="A0A0H2YTD4"/>
<protein>
    <submittedName>
        <fullName evidence="9">Membrane protein</fullName>
    </submittedName>
</protein>
<keyword evidence="7 8" id="KW-0472">Membrane</keyword>
<feature type="transmembrane region" description="Helical" evidence="8">
    <location>
        <begin position="12"/>
        <end position="28"/>
    </location>
</feature>
<dbReference type="HOGENOM" id="CLU_031275_2_0_9"/>